<dbReference type="Proteomes" id="UP001596142">
    <property type="component" value="Unassembled WGS sequence"/>
</dbReference>
<dbReference type="EMBL" id="JBHSOZ010000005">
    <property type="protein sequence ID" value="MFC5713673.1"/>
    <property type="molecule type" value="Genomic_DNA"/>
</dbReference>
<comment type="caution">
    <text evidence="1">The sequence shown here is derived from an EMBL/GenBank/DDBJ whole genome shotgun (WGS) entry which is preliminary data.</text>
</comment>
<accession>A0ABW0YMF9</accession>
<protein>
    <submittedName>
        <fullName evidence="1">Uncharacterized protein</fullName>
    </submittedName>
</protein>
<evidence type="ECO:0000313" key="1">
    <source>
        <dbReference type="EMBL" id="MFC5713673.1"/>
    </source>
</evidence>
<proteinExistence type="predicted"/>
<gene>
    <name evidence="1" type="ORF">ACFPU1_12855</name>
</gene>
<evidence type="ECO:0000313" key="2">
    <source>
        <dbReference type="Proteomes" id="UP001596142"/>
    </source>
</evidence>
<reference evidence="2" key="1">
    <citation type="journal article" date="2019" name="Int. J. Syst. Evol. Microbiol.">
        <title>The Global Catalogue of Microorganisms (GCM) 10K type strain sequencing project: providing services to taxonomists for standard genome sequencing and annotation.</title>
        <authorList>
            <consortium name="The Broad Institute Genomics Platform"/>
            <consortium name="The Broad Institute Genome Sequencing Center for Infectious Disease"/>
            <person name="Wu L."/>
            <person name="Ma J."/>
        </authorList>
    </citation>
    <scope>NUCLEOTIDE SEQUENCE [LARGE SCALE GENOMIC DNA]</scope>
    <source>
        <strain evidence="2">CECT 7184</strain>
    </source>
</reference>
<name>A0ABW0YMF9_9BACI</name>
<organism evidence="1 2">
    <name type="scientific">Thalassorhabdus alkalitolerans</name>
    <dbReference type="NCBI Taxonomy" id="2282697"/>
    <lineage>
        <taxon>Bacteria</taxon>
        <taxon>Bacillati</taxon>
        <taxon>Bacillota</taxon>
        <taxon>Bacilli</taxon>
        <taxon>Bacillales</taxon>
        <taxon>Bacillaceae</taxon>
        <taxon>Thalassorhabdus</taxon>
    </lineage>
</organism>
<dbReference type="RefSeq" id="WP_385941747.1">
    <property type="nucleotide sequence ID" value="NZ_JBHSOZ010000005.1"/>
</dbReference>
<keyword evidence="2" id="KW-1185">Reference proteome</keyword>
<sequence>MKKRERKRSLMYPLFEQRSKEIDNDPIYLKWQKKMRKLEKKLKKRPWW</sequence>